<evidence type="ECO:0000313" key="3">
    <source>
        <dbReference type="EMBL" id="WNL50004.1"/>
    </source>
</evidence>
<keyword evidence="3" id="KW-0255">Endonuclease</keyword>
<organism evidence="3">
    <name type="scientific">Marseillevirus sp</name>
    <dbReference type="NCBI Taxonomy" id="2809551"/>
    <lineage>
        <taxon>Viruses</taxon>
        <taxon>Varidnaviria</taxon>
        <taxon>Bamfordvirae</taxon>
        <taxon>Nucleocytoviricota</taxon>
        <taxon>Megaviricetes</taxon>
        <taxon>Pimascovirales</taxon>
        <taxon>Pimascovirales incertae sedis</taxon>
        <taxon>Marseilleviridae</taxon>
        <taxon>Marseillevirus</taxon>
    </lineage>
</organism>
<feature type="domain" description="HNH nuclease" evidence="2">
    <location>
        <begin position="208"/>
        <end position="257"/>
    </location>
</feature>
<proteinExistence type="predicted"/>
<feature type="domain" description="HNH nuclease" evidence="2">
    <location>
        <begin position="43"/>
        <end position="91"/>
    </location>
</feature>
<dbReference type="InterPro" id="IPR036388">
    <property type="entry name" value="WH-like_DNA-bd_sf"/>
</dbReference>
<evidence type="ECO:0000256" key="1">
    <source>
        <dbReference type="SAM" id="MobiDB-lite"/>
    </source>
</evidence>
<sequence>MEEQWKPLNYNNKYFISSLGRLRGAYGRILNIPESGRVKIGSNGKTLQVHRMVAEAFIPNPENKPNVCHIDRDKTNNNVENLVWSFHNEFSKAPTRSGAKRKILQRTLSGRTVATWDSSKEALKAGVATSSGGISECLSGKRKYHAGYRWEYIENEDIEGEEWRILNYEGIMVEVSSHGRVKRKKGKKSYGGQSSGGYKRTSIYDGSTCLHVNIHRLVASAFCEGKTEEKNVVNHKDGNKQNNHFSNLEWTDASENAKHAFDTGLNKRNKRPQGEKVDVPNK</sequence>
<name>A0AA96ENY6_9VIRU</name>
<dbReference type="SUPFAM" id="SSF54060">
    <property type="entry name" value="His-Me finger endonucleases"/>
    <property type="match status" value="2"/>
</dbReference>
<dbReference type="GO" id="GO:0004519">
    <property type="term" value="F:endonuclease activity"/>
    <property type="evidence" value="ECO:0007669"/>
    <property type="project" value="UniProtKB-KW"/>
</dbReference>
<protein>
    <submittedName>
        <fullName evidence="3">HNH endonuclease</fullName>
    </submittedName>
</protein>
<dbReference type="Pfam" id="PF13392">
    <property type="entry name" value="HNH_3"/>
    <property type="match status" value="2"/>
</dbReference>
<evidence type="ECO:0000259" key="2">
    <source>
        <dbReference type="SMART" id="SM00507"/>
    </source>
</evidence>
<keyword evidence="3" id="KW-0378">Hydrolase</keyword>
<accession>A0AA96ENY6</accession>
<keyword evidence="3" id="KW-0540">Nuclease</keyword>
<dbReference type="SMART" id="SM00507">
    <property type="entry name" value="HNHc"/>
    <property type="match status" value="2"/>
</dbReference>
<dbReference type="Gene3D" id="1.10.10.10">
    <property type="entry name" value="Winged helix-like DNA-binding domain superfamily/Winged helix DNA-binding domain"/>
    <property type="match status" value="1"/>
</dbReference>
<dbReference type="InterPro" id="IPR044925">
    <property type="entry name" value="His-Me_finger_sf"/>
</dbReference>
<dbReference type="InterPro" id="IPR003615">
    <property type="entry name" value="HNH_nuc"/>
</dbReference>
<reference evidence="3" key="1">
    <citation type="submission" date="2023-07" db="EMBL/GenBank/DDBJ databases">
        <authorList>
            <person name="Xia Y."/>
        </authorList>
    </citation>
    <scope>NUCLEOTIDE SEQUENCE</scope>
    <source>
        <strain evidence="3">F</strain>
    </source>
</reference>
<dbReference type="EMBL" id="OR343188">
    <property type="protein sequence ID" value="WNL50004.1"/>
    <property type="molecule type" value="Genomic_DNA"/>
</dbReference>
<dbReference type="Gene3D" id="3.90.75.20">
    <property type="match status" value="2"/>
</dbReference>
<gene>
    <name evidence="3" type="ORF">MarFTMF_488</name>
</gene>
<feature type="compositionally biased region" description="Basic and acidic residues" evidence="1">
    <location>
        <begin position="272"/>
        <end position="282"/>
    </location>
</feature>
<feature type="region of interest" description="Disordered" evidence="1">
    <location>
        <begin position="262"/>
        <end position="282"/>
    </location>
</feature>